<evidence type="ECO:0000313" key="2">
    <source>
        <dbReference type="Proteomes" id="UP001152622"/>
    </source>
</evidence>
<organism evidence="1 2">
    <name type="scientific">Synaphobranchus kaupii</name>
    <name type="common">Kaup's arrowtooth eel</name>
    <dbReference type="NCBI Taxonomy" id="118154"/>
    <lineage>
        <taxon>Eukaryota</taxon>
        <taxon>Metazoa</taxon>
        <taxon>Chordata</taxon>
        <taxon>Craniata</taxon>
        <taxon>Vertebrata</taxon>
        <taxon>Euteleostomi</taxon>
        <taxon>Actinopterygii</taxon>
        <taxon>Neopterygii</taxon>
        <taxon>Teleostei</taxon>
        <taxon>Anguilliformes</taxon>
        <taxon>Synaphobranchidae</taxon>
        <taxon>Synaphobranchus</taxon>
    </lineage>
</organism>
<gene>
    <name evidence="1" type="ORF">SKAU_G00030270</name>
</gene>
<proteinExistence type="predicted"/>
<name>A0A9Q1GDN6_SYNKA</name>
<comment type="caution">
    <text evidence="1">The sequence shown here is derived from an EMBL/GenBank/DDBJ whole genome shotgun (WGS) entry which is preliminary data.</text>
</comment>
<keyword evidence="2" id="KW-1185">Reference proteome</keyword>
<sequence>MNRVRAGSAGGAVTAFPQCPLLEPARSCEALLQTTVCSCLLNDSGHSSPELKSGELGGGRGRVADLLGASSTTPICTRGGELNEQGGSQYLCENHLTHRLQPHRQDPVCG</sequence>
<dbReference type="EMBL" id="JAINUF010000001">
    <property type="protein sequence ID" value="KAJ8382249.1"/>
    <property type="molecule type" value="Genomic_DNA"/>
</dbReference>
<reference evidence="1" key="1">
    <citation type="journal article" date="2023" name="Science">
        <title>Genome structures resolve the early diversification of teleost fishes.</title>
        <authorList>
            <person name="Parey E."/>
            <person name="Louis A."/>
            <person name="Montfort J."/>
            <person name="Bouchez O."/>
            <person name="Roques C."/>
            <person name="Iampietro C."/>
            <person name="Lluch J."/>
            <person name="Castinel A."/>
            <person name="Donnadieu C."/>
            <person name="Desvignes T."/>
            <person name="Floi Bucao C."/>
            <person name="Jouanno E."/>
            <person name="Wen M."/>
            <person name="Mejri S."/>
            <person name="Dirks R."/>
            <person name="Jansen H."/>
            <person name="Henkel C."/>
            <person name="Chen W.J."/>
            <person name="Zahm M."/>
            <person name="Cabau C."/>
            <person name="Klopp C."/>
            <person name="Thompson A.W."/>
            <person name="Robinson-Rechavi M."/>
            <person name="Braasch I."/>
            <person name="Lecointre G."/>
            <person name="Bobe J."/>
            <person name="Postlethwait J.H."/>
            <person name="Berthelot C."/>
            <person name="Roest Crollius H."/>
            <person name="Guiguen Y."/>
        </authorList>
    </citation>
    <scope>NUCLEOTIDE SEQUENCE</scope>
    <source>
        <strain evidence="1">WJC10195</strain>
    </source>
</reference>
<accession>A0A9Q1GDN6</accession>
<dbReference type="Proteomes" id="UP001152622">
    <property type="component" value="Chromosome 1"/>
</dbReference>
<dbReference type="AlphaFoldDB" id="A0A9Q1GDN6"/>
<evidence type="ECO:0000313" key="1">
    <source>
        <dbReference type="EMBL" id="KAJ8382249.1"/>
    </source>
</evidence>
<protein>
    <submittedName>
        <fullName evidence="1">Uncharacterized protein</fullName>
    </submittedName>
</protein>